<dbReference type="RefSeq" id="XP_040770633.1">
    <property type="nucleotide sequence ID" value="XM_040914077.1"/>
</dbReference>
<feature type="region of interest" description="Disordered" evidence="1">
    <location>
        <begin position="185"/>
        <end position="208"/>
    </location>
</feature>
<accession>A0A165IIJ0</accession>
<protein>
    <recommendedName>
        <fullName evidence="4">Fungal N-terminal domain-containing protein</fullName>
    </recommendedName>
</protein>
<dbReference type="InParanoid" id="A0A165IIJ0"/>
<feature type="compositionally biased region" description="Pro residues" evidence="1">
    <location>
        <begin position="186"/>
        <end position="198"/>
    </location>
</feature>
<reference evidence="2 3" key="1">
    <citation type="journal article" date="2016" name="Mol. Biol. Evol.">
        <title>Comparative Genomics of Early-Diverging Mushroom-Forming Fungi Provides Insights into the Origins of Lignocellulose Decay Capabilities.</title>
        <authorList>
            <person name="Nagy L.G."/>
            <person name="Riley R."/>
            <person name="Tritt A."/>
            <person name="Adam C."/>
            <person name="Daum C."/>
            <person name="Floudas D."/>
            <person name="Sun H."/>
            <person name="Yadav J.S."/>
            <person name="Pangilinan J."/>
            <person name="Larsson K.H."/>
            <person name="Matsuura K."/>
            <person name="Barry K."/>
            <person name="Labutti K."/>
            <person name="Kuo R."/>
            <person name="Ohm R.A."/>
            <person name="Bhattacharya S.S."/>
            <person name="Shirouzu T."/>
            <person name="Yoshinaga Y."/>
            <person name="Martin F.M."/>
            <person name="Grigoriev I.V."/>
            <person name="Hibbett D.S."/>
        </authorList>
    </citation>
    <scope>NUCLEOTIDE SEQUENCE [LARGE SCALE GENOMIC DNA]</scope>
    <source>
        <strain evidence="2 3">93-53</strain>
    </source>
</reference>
<evidence type="ECO:0000313" key="2">
    <source>
        <dbReference type="EMBL" id="KZT13123.1"/>
    </source>
</evidence>
<dbReference type="EMBL" id="KV427605">
    <property type="protein sequence ID" value="KZT13123.1"/>
    <property type="molecule type" value="Genomic_DNA"/>
</dbReference>
<proteinExistence type="predicted"/>
<name>A0A165IIJ0_9APHY</name>
<dbReference type="GeneID" id="63831105"/>
<gene>
    <name evidence="2" type="ORF">LAESUDRAFT_808588</name>
</gene>
<evidence type="ECO:0000313" key="3">
    <source>
        <dbReference type="Proteomes" id="UP000076871"/>
    </source>
</evidence>
<evidence type="ECO:0008006" key="4">
    <source>
        <dbReference type="Google" id="ProtNLM"/>
    </source>
</evidence>
<sequence length="208" mass="22989">MVDSAASWVGIYAGGLATMAAVHHGYNLINDRWAAKSVAQQGRAVLQAINELRTGIKPQEAELILAKRPTFFTEWDRFVNRMSNVINALDIEAESSGQWQRKGPAIQYIGSDLKVRLYKAKQSLQAFRADILKTTNAVRDVSVVSEVDIPQWDTASKLEAGYIRSEREVRLQLASLLSKLPDLAPTLPPMASEPPMQIPPEFLEGDSA</sequence>
<organism evidence="2 3">
    <name type="scientific">Laetiporus sulphureus 93-53</name>
    <dbReference type="NCBI Taxonomy" id="1314785"/>
    <lineage>
        <taxon>Eukaryota</taxon>
        <taxon>Fungi</taxon>
        <taxon>Dikarya</taxon>
        <taxon>Basidiomycota</taxon>
        <taxon>Agaricomycotina</taxon>
        <taxon>Agaricomycetes</taxon>
        <taxon>Polyporales</taxon>
        <taxon>Laetiporus</taxon>
    </lineage>
</organism>
<dbReference type="Proteomes" id="UP000076871">
    <property type="component" value="Unassembled WGS sequence"/>
</dbReference>
<dbReference type="AlphaFoldDB" id="A0A165IIJ0"/>
<keyword evidence="3" id="KW-1185">Reference proteome</keyword>
<evidence type="ECO:0000256" key="1">
    <source>
        <dbReference type="SAM" id="MobiDB-lite"/>
    </source>
</evidence>